<dbReference type="GO" id="GO:0016491">
    <property type="term" value="F:oxidoreductase activity"/>
    <property type="evidence" value="ECO:0007669"/>
    <property type="project" value="InterPro"/>
</dbReference>
<keyword evidence="5" id="KW-0479">Metal-binding</keyword>
<evidence type="ECO:0000256" key="16">
    <source>
        <dbReference type="ARBA" id="ARBA00045973"/>
    </source>
</evidence>
<reference evidence="20 21" key="1">
    <citation type="journal article" date="2012" name="Nat. Genet.">
        <title>The yak genome and adaptation to life at high altitude.</title>
        <authorList>
            <person name="Qiu Q."/>
            <person name="Zhang G."/>
            <person name="Ma T."/>
            <person name="Qian W."/>
            <person name="Wang J."/>
            <person name="Ye Z."/>
            <person name="Cao C."/>
            <person name="Hu Q."/>
            <person name="Kim J."/>
            <person name="Larkin D.M."/>
            <person name="Auvil L."/>
            <person name="Capitanu B."/>
            <person name="Ma J."/>
            <person name="Lewin H.A."/>
            <person name="Qian X."/>
            <person name="Lang Y."/>
            <person name="Zhou R."/>
            <person name="Wang L."/>
            <person name="Wang K."/>
            <person name="Xia J."/>
            <person name="Liao S."/>
            <person name="Pan S."/>
            <person name="Lu X."/>
            <person name="Hou H."/>
            <person name="Wang Y."/>
            <person name="Zang X."/>
            <person name="Yin Y."/>
            <person name="Ma H."/>
            <person name="Zhang J."/>
            <person name="Wang Z."/>
            <person name="Zhang Y."/>
            <person name="Zhang D."/>
            <person name="Yonezawa T."/>
            <person name="Hasegawa M."/>
            <person name="Zhong Y."/>
            <person name="Liu W."/>
            <person name="Zhang Y."/>
            <person name="Huang Z."/>
            <person name="Zhang S."/>
            <person name="Long R."/>
            <person name="Yang H."/>
            <person name="Wang J."/>
            <person name="Lenstra J.A."/>
            <person name="Cooper D.N."/>
            <person name="Wu Y."/>
            <person name="Wang J."/>
            <person name="Shi P."/>
            <person name="Wang J."/>
            <person name="Liu J."/>
        </authorList>
    </citation>
    <scope>NUCLEOTIDE SEQUENCE [LARGE SCALE GENOMIC DNA]</scope>
    <source>
        <strain evidence="21">yakQH1</strain>
    </source>
</reference>
<comment type="function">
    <text evidence="16">Transmembrane reductase that uses ascorbate as an electron donor in the cytoplasm and transfers electrons across membranes to reduce monodehydro-L-ascorbate radical in the lumen of secretory vesicles. It is therefore involved the regeneration and homeostasis within secretory vesicles of ascorbate which in turn provides reducing equivalents needed to support the activity of intravesicular enzymes.</text>
</comment>
<sequence>MWRILTCTLTAGGSAASSRLSMEGPASPARAPGALPYYVAFSQLLGLIVVAMTGAWLGMYRGGIAWESALQFNVHPLCMIIGLVFLQGDALLVYRVFRNEAKRTTKVLHGLLHVFAFVIALVGLVAVFEHHRKKGYADLYSLHSWCGILVFALFFAQVSPRVPTVAGRGREQGPNRLRPAPPPGGSVRCGRAGAFLRLGGRALGLRATPQPRRTKYSMFEPEGVLANVLGLLLATFATVILYILTRADWKRPLQAEEQALSMDFKTLTEGDSPSSQ</sequence>
<keyword evidence="2" id="KW-0813">Transport</keyword>
<dbReference type="STRING" id="72004.ENSBMUP00000033159"/>
<comment type="subcellular location">
    <subcellularLocation>
        <location evidence="12">Cytoplasmic vesicle</location>
        <location evidence="12">Secretory vesicle</location>
        <location evidence="12">Chromaffin granule membrane</location>
        <topology evidence="12">Multi-pass membrane protein</topology>
    </subcellularLocation>
</comment>
<evidence type="ECO:0000256" key="8">
    <source>
        <dbReference type="ARBA" id="ARBA00022989"/>
    </source>
</evidence>
<protein>
    <recommendedName>
        <fullName evidence="13">Transmembrane ascorbate-dependent reductase CYB561</fullName>
    </recommendedName>
    <alternativeName>
        <fullName evidence="14">Cytochrome b-561</fullName>
    </alternativeName>
    <alternativeName>
        <fullName evidence="15">Cytochrome b561</fullName>
    </alternativeName>
</protein>
<evidence type="ECO:0000256" key="2">
    <source>
        <dbReference type="ARBA" id="ARBA00022448"/>
    </source>
</evidence>
<organism evidence="20 21">
    <name type="scientific">Bos mutus</name>
    <name type="common">wild yak</name>
    <dbReference type="NCBI Taxonomy" id="72004"/>
    <lineage>
        <taxon>Eukaryota</taxon>
        <taxon>Metazoa</taxon>
        <taxon>Chordata</taxon>
        <taxon>Craniata</taxon>
        <taxon>Vertebrata</taxon>
        <taxon>Euteleostomi</taxon>
        <taxon>Mammalia</taxon>
        <taxon>Eutheria</taxon>
        <taxon>Laurasiatheria</taxon>
        <taxon>Artiodactyla</taxon>
        <taxon>Ruminantia</taxon>
        <taxon>Pecora</taxon>
        <taxon>Bovidae</taxon>
        <taxon>Bovinae</taxon>
        <taxon>Bos</taxon>
    </lineage>
</organism>
<evidence type="ECO:0000256" key="5">
    <source>
        <dbReference type="ARBA" id="ARBA00022723"/>
    </source>
</evidence>
<accession>L8HZK9</accession>
<evidence type="ECO:0000256" key="3">
    <source>
        <dbReference type="ARBA" id="ARBA00022617"/>
    </source>
</evidence>
<keyword evidence="6" id="KW-1278">Translocase</keyword>
<keyword evidence="7" id="KW-0249">Electron transport</keyword>
<dbReference type="Pfam" id="PF03188">
    <property type="entry name" value="Cytochrom_B561"/>
    <property type="match status" value="1"/>
</dbReference>
<gene>
    <name evidence="20" type="ORF">M91_00466</name>
</gene>
<evidence type="ECO:0000256" key="18">
    <source>
        <dbReference type="SAM" id="Phobius"/>
    </source>
</evidence>
<proteinExistence type="predicted"/>
<evidence type="ECO:0000256" key="14">
    <source>
        <dbReference type="ARBA" id="ARBA00030896"/>
    </source>
</evidence>
<evidence type="ECO:0000313" key="20">
    <source>
        <dbReference type="EMBL" id="ELR49348.1"/>
    </source>
</evidence>
<dbReference type="PANTHER" id="PTHR10106">
    <property type="entry name" value="CYTOCHROME B561-RELATED"/>
    <property type="match status" value="1"/>
</dbReference>
<keyword evidence="8 18" id="KW-1133">Transmembrane helix</keyword>
<dbReference type="PROSITE" id="PS50939">
    <property type="entry name" value="CYTOCHROME_B561"/>
    <property type="match status" value="1"/>
</dbReference>
<evidence type="ECO:0000256" key="12">
    <source>
        <dbReference type="ARBA" id="ARBA00024185"/>
    </source>
</evidence>
<evidence type="ECO:0000256" key="6">
    <source>
        <dbReference type="ARBA" id="ARBA00022967"/>
    </source>
</evidence>
<evidence type="ECO:0000256" key="10">
    <source>
        <dbReference type="ARBA" id="ARBA00023136"/>
    </source>
</evidence>
<comment type="catalytic activity">
    <reaction evidence="17">
        <text>monodehydro-L-ascorbate radical(out) + L-ascorbate(in) = monodehydro-L-ascorbate radical(in) + L-ascorbate(out)</text>
        <dbReference type="Rhea" id="RHEA:66524"/>
        <dbReference type="ChEBI" id="CHEBI:38290"/>
        <dbReference type="ChEBI" id="CHEBI:59513"/>
    </reaction>
    <physiologicalReaction direction="left-to-right" evidence="17">
        <dbReference type="Rhea" id="RHEA:66525"/>
    </physiologicalReaction>
</comment>
<keyword evidence="4 18" id="KW-0812">Transmembrane</keyword>
<evidence type="ECO:0000256" key="4">
    <source>
        <dbReference type="ARBA" id="ARBA00022692"/>
    </source>
</evidence>
<feature type="domain" description="Cytochrome b561" evidence="19">
    <location>
        <begin position="41"/>
        <end position="245"/>
    </location>
</feature>
<dbReference type="FunFam" id="1.20.120.1770:FF:000001">
    <property type="entry name" value="Cytochrome b reductase 1"/>
    <property type="match status" value="1"/>
</dbReference>
<dbReference type="GO" id="GO:0005765">
    <property type="term" value="C:lysosomal membrane"/>
    <property type="evidence" value="ECO:0007669"/>
    <property type="project" value="TreeGrafter"/>
</dbReference>
<feature type="transmembrane region" description="Helical" evidence="18">
    <location>
        <begin position="224"/>
        <end position="244"/>
    </location>
</feature>
<evidence type="ECO:0000259" key="19">
    <source>
        <dbReference type="PROSITE" id="PS50939"/>
    </source>
</evidence>
<evidence type="ECO:0000256" key="7">
    <source>
        <dbReference type="ARBA" id="ARBA00022982"/>
    </source>
</evidence>
<dbReference type="InterPro" id="IPR006593">
    <property type="entry name" value="Cyt_b561/ferric_Rdtase_TM"/>
</dbReference>
<dbReference type="GO" id="GO:0046872">
    <property type="term" value="F:metal ion binding"/>
    <property type="evidence" value="ECO:0007669"/>
    <property type="project" value="UniProtKB-KW"/>
</dbReference>
<dbReference type="Proteomes" id="UP000011080">
    <property type="component" value="Unassembled WGS sequence"/>
</dbReference>
<dbReference type="EMBL" id="JH882455">
    <property type="protein sequence ID" value="ELR49348.1"/>
    <property type="molecule type" value="Genomic_DNA"/>
</dbReference>
<feature type="transmembrane region" description="Helical" evidence="18">
    <location>
        <begin position="40"/>
        <end position="60"/>
    </location>
</feature>
<comment type="cofactor">
    <cofactor evidence="1">
        <name>heme b</name>
        <dbReference type="ChEBI" id="CHEBI:60344"/>
    </cofactor>
</comment>
<evidence type="ECO:0000256" key="15">
    <source>
        <dbReference type="ARBA" id="ARBA00032709"/>
    </source>
</evidence>
<dbReference type="Gene3D" id="1.20.120.1770">
    <property type="match status" value="1"/>
</dbReference>
<evidence type="ECO:0000256" key="13">
    <source>
        <dbReference type="ARBA" id="ARBA00024231"/>
    </source>
</evidence>
<dbReference type="SMART" id="SM00665">
    <property type="entry name" value="B561"/>
    <property type="match status" value="1"/>
</dbReference>
<evidence type="ECO:0000313" key="21">
    <source>
        <dbReference type="Proteomes" id="UP000011080"/>
    </source>
</evidence>
<keyword evidence="9" id="KW-0408">Iron</keyword>
<dbReference type="GO" id="GO:0042584">
    <property type="term" value="C:chromaffin granule membrane"/>
    <property type="evidence" value="ECO:0007669"/>
    <property type="project" value="UniProtKB-SubCell"/>
</dbReference>
<name>L8HZK9_9CETA</name>
<evidence type="ECO:0000256" key="9">
    <source>
        <dbReference type="ARBA" id="ARBA00023004"/>
    </source>
</evidence>
<keyword evidence="3" id="KW-0349">Heme</keyword>
<evidence type="ECO:0000256" key="11">
    <source>
        <dbReference type="ARBA" id="ARBA00023329"/>
    </source>
</evidence>
<feature type="transmembrane region" description="Helical" evidence="18">
    <location>
        <begin position="140"/>
        <end position="158"/>
    </location>
</feature>
<dbReference type="AlphaFoldDB" id="L8HZK9"/>
<dbReference type="PANTHER" id="PTHR10106:SF14">
    <property type="entry name" value="TRANSMEMBRANE ASCORBATE-DEPENDENT REDUCTASE CYB561"/>
    <property type="match status" value="1"/>
</dbReference>
<keyword evidence="11" id="KW-0968">Cytoplasmic vesicle</keyword>
<evidence type="ECO:0000256" key="1">
    <source>
        <dbReference type="ARBA" id="ARBA00001970"/>
    </source>
</evidence>
<evidence type="ECO:0000256" key="17">
    <source>
        <dbReference type="ARBA" id="ARBA00047447"/>
    </source>
</evidence>
<feature type="transmembrane region" description="Helical" evidence="18">
    <location>
        <begin position="107"/>
        <end position="128"/>
    </location>
</feature>
<feature type="transmembrane region" description="Helical" evidence="18">
    <location>
        <begin position="72"/>
        <end position="95"/>
    </location>
</feature>
<dbReference type="InterPro" id="IPR043205">
    <property type="entry name" value="CYB561/CYBRD1-like"/>
</dbReference>
<keyword evidence="10 18" id="KW-0472">Membrane</keyword>